<evidence type="ECO:0000256" key="2">
    <source>
        <dbReference type="ARBA" id="ARBA00010727"/>
    </source>
</evidence>
<dbReference type="Proteomes" id="UP000887540">
    <property type="component" value="Unplaced"/>
</dbReference>
<evidence type="ECO:0000256" key="3">
    <source>
        <dbReference type="ARBA" id="ARBA00022705"/>
    </source>
</evidence>
<dbReference type="GO" id="GO:0003697">
    <property type="term" value="F:single-stranded DNA binding"/>
    <property type="evidence" value="ECO:0007669"/>
    <property type="project" value="TreeGrafter"/>
</dbReference>
<feature type="compositionally biased region" description="Acidic residues" evidence="6">
    <location>
        <begin position="142"/>
        <end position="158"/>
    </location>
</feature>
<dbReference type="InterPro" id="IPR003874">
    <property type="entry name" value="CDC45"/>
</dbReference>
<dbReference type="AlphaFoldDB" id="A0A914DV48"/>
<evidence type="ECO:0000256" key="1">
    <source>
        <dbReference type="ARBA" id="ARBA00004123"/>
    </source>
</evidence>
<dbReference type="GO" id="GO:0006270">
    <property type="term" value="P:DNA replication initiation"/>
    <property type="evidence" value="ECO:0007669"/>
    <property type="project" value="InterPro"/>
</dbReference>
<evidence type="ECO:0000313" key="8">
    <source>
        <dbReference type="WBParaSite" id="ACRNAN_scaffold3831.g24053.t1"/>
    </source>
</evidence>
<dbReference type="WBParaSite" id="ACRNAN_scaffold3831.g24053.t1">
    <property type="protein sequence ID" value="ACRNAN_scaffold3831.g24053.t1"/>
    <property type="gene ID" value="ACRNAN_scaffold3831.g24053"/>
</dbReference>
<accession>A0A914DV48</accession>
<dbReference type="SUPFAM" id="SSF64182">
    <property type="entry name" value="DHH phosphoesterases"/>
    <property type="match status" value="1"/>
</dbReference>
<organism evidence="7 8">
    <name type="scientific">Acrobeloides nanus</name>
    <dbReference type="NCBI Taxonomy" id="290746"/>
    <lineage>
        <taxon>Eukaryota</taxon>
        <taxon>Metazoa</taxon>
        <taxon>Ecdysozoa</taxon>
        <taxon>Nematoda</taxon>
        <taxon>Chromadorea</taxon>
        <taxon>Rhabditida</taxon>
        <taxon>Tylenchina</taxon>
        <taxon>Cephalobomorpha</taxon>
        <taxon>Cephaloboidea</taxon>
        <taxon>Cephalobidae</taxon>
        <taxon>Acrobeloides</taxon>
    </lineage>
</organism>
<name>A0A914DV48_9BILA</name>
<dbReference type="GO" id="GO:0000727">
    <property type="term" value="P:double-strand break repair via break-induced replication"/>
    <property type="evidence" value="ECO:0007669"/>
    <property type="project" value="TreeGrafter"/>
</dbReference>
<dbReference type="GO" id="GO:1902977">
    <property type="term" value="P:mitotic DNA replication preinitiation complex assembly"/>
    <property type="evidence" value="ECO:0007669"/>
    <property type="project" value="TreeGrafter"/>
</dbReference>
<proteinExistence type="inferred from homology"/>
<dbReference type="Pfam" id="PF02724">
    <property type="entry name" value="CDC45"/>
    <property type="match status" value="1"/>
</dbReference>
<keyword evidence="3" id="KW-0235">DNA replication</keyword>
<comment type="similarity">
    <text evidence="2">Belongs to the CDC45 family.</text>
</comment>
<feature type="region of interest" description="Disordered" evidence="6">
    <location>
        <begin position="140"/>
        <end position="161"/>
    </location>
</feature>
<dbReference type="GO" id="GO:0003682">
    <property type="term" value="F:chromatin binding"/>
    <property type="evidence" value="ECO:0007669"/>
    <property type="project" value="TreeGrafter"/>
</dbReference>
<evidence type="ECO:0000256" key="6">
    <source>
        <dbReference type="SAM" id="MobiDB-lite"/>
    </source>
</evidence>
<protein>
    <submittedName>
        <fullName evidence="8">CDC45-like protein</fullName>
    </submittedName>
</protein>
<dbReference type="GO" id="GO:0003688">
    <property type="term" value="F:DNA replication origin binding"/>
    <property type="evidence" value="ECO:0007669"/>
    <property type="project" value="TreeGrafter"/>
</dbReference>
<evidence type="ECO:0000256" key="5">
    <source>
        <dbReference type="ARBA" id="ARBA00023306"/>
    </source>
</evidence>
<keyword evidence="4" id="KW-0539">Nucleus</keyword>
<sequence>MLIRDLHNFRHHFYELVKREKHTTIFVNLDVDALCACYILMHAFNCDNVSYTVNPIDSWTSLQNSLLEYCAHSSYIILINCGAYRSFLSIDLPENVTVFVIDSQRPFHLDNVFNRDAIQLLAYSSEIESWKLPKVEDVYASDTDESDEDEEDDDEEDPMRERARIADRIAERALRRQKKAQWKRNRANVLWEYYMKTWYSTPVSVMVLELAHELNKCDAGMMWCAAVGLSSQLADKLISMESYNKVCVDRMRPFIRKYSPRNQQAQCKGDDVMKISFESDLLLPVYTHWTLYDSMTNDVHFSCQSKLWTQKGNSGLRHIIATLGLTLNECRQSYSIMPIDRRKEVFKILEKHLNSNFATFSSHFGYAKQFNAFDFARALSLRLECRLDAKETFYDRFMASRFILDKFLAGECAHETLNNAIQNYKVGLKAITSMVFTAVSQSHVINCSTYFLLVVHATSDSIYLTSRHCLFSFAHFIQRAFASARNARRMEKPLVVAVPLGEPDAGWFWVTGLMPLAEYIKETEWKSIFARAFEHVAERSNIMIKRDSFDPNIIMVKSEERTKFFNNLDAILEASEN</sequence>
<keyword evidence="5" id="KW-0131">Cell cycle</keyword>
<comment type="subcellular location">
    <subcellularLocation>
        <location evidence="1">Nucleus</location>
    </subcellularLocation>
</comment>
<dbReference type="PANTHER" id="PTHR10507:SF0">
    <property type="entry name" value="CELL DIVISION CONTROL PROTEIN 45 HOMOLOG"/>
    <property type="match status" value="1"/>
</dbReference>
<dbReference type="GO" id="GO:0031261">
    <property type="term" value="C:DNA replication preinitiation complex"/>
    <property type="evidence" value="ECO:0007669"/>
    <property type="project" value="TreeGrafter"/>
</dbReference>
<dbReference type="InterPro" id="IPR038763">
    <property type="entry name" value="DHH_sf"/>
</dbReference>
<reference evidence="8" key="1">
    <citation type="submission" date="2022-11" db="UniProtKB">
        <authorList>
            <consortium name="WormBaseParasite"/>
        </authorList>
    </citation>
    <scope>IDENTIFICATION</scope>
</reference>
<dbReference type="PANTHER" id="PTHR10507">
    <property type="entry name" value="CDC45-RELATED PROTEIN"/>
    <property type="match status" value="1"/>
</dbReference>
<evidence type="ECO:0000256" key="4">
    <source>
        <dbReference type="ARBA" id="ARBA00023242"/>
    </source>
</evidence>
<evidence type="ECO:0000313" key="7">
    <source>
        <dbReference type="Proteomes" id="UP000887540"/>
    </source>
</evidence>
<keyword evidence="7" id="KW-1185">Reference proteome</keyword>